<organism evidence="2 3">
    <name type="scientific">Oedothorax gibbosus</name>
    <dbReference type="NCBI Taxonomy" id="931172"/>
    <lineage>
        <taxon>Eukaryota</taxon>
        <taxon>Metazoa</taxon>
        <taxon>Ecdysozoa</taxon>
        <taxon>Arthropoda</taxon>
        <taxon>Chelicerata</taxon>
        <taxon>Arachnida</taxon>
        <taxon>Araneae</taxon>
        <taxon>Araneomorphae</taxon>
        <taxon>Entelegynae</taxon>
        <taxon>Araneoidea</taxon>
        <taxon>Linyphiidae</taxon>
        <taxon>Erigoninae</taxon>
        <taxon>Oedothorax</taxon>
    </lineage>
</organism>
<keyword evidence="1" id="KW-1133">Transmembrane helix</keyword>
<keyword evidence="1" id="KW-0812">Transmembrane</keyword>
<gene>
    <name evidence="2" type="ORF">JTE90_011122</name>
</gene>
<comment type="caution">
    <text evidence="2">The sequence shown here is derived from an EMBL/GenBank/DDBJ whole genome shotgun (WGS) entry which is preliminary data.</text>
</comment>
<feature type="transmembrane region" description="Helical" evidence="1">
    <location>
        <begin position="15"/>
        <end position="33"/>
    </location>
</feature>
<reference evidence="2 3" key="1">
    <citation type="journal article" date="2022" name="Nat. Ecol. Evol.">
        <title>A masculinizing supergene underlies an exaggerated male reproductive morph in a spider.</title>
        <authorList>
            <person name="Hendrickx F."/>
            <person name="De Corte Z."/>
            <person name="Sonet G."/>
            <person name="Van Belleghem S.M."/>
            <person name="Kostlbacher S."/>
            <person name="Vangestel C."/>
        </authorList>
    </citation>
    <scope>NUCLEOTIDE SEQUENCE [LARGE SCALE GENOMIC DNA]</scope>
    <source>
        <strain evidence="2">W744_W776</strain>
    </source>
</reference>
<protein>
    <submittedName>
        <fullName evidence="2">Uncharacterized protein</fullName>
    </submittedName>
</protein>
<keyword evidence="3" id="KW-1185">Reference proteome</keyword>
<keyword evidence="1" id="KW-0472">Membrane</keyword>
<evidence type="ECO:0000313" key="2">
    <source>
        <dbReference type="EMBL" id="KAG8156212.1"/>
    </source>
</evidence>
<name>A0AAV6TEU2_9ARAC</name>
<accession>A0AAV6TEU2</accession>
<dbReference type="EMBL" id="JAFNEN010006181">
    <property type="protein sequence ID" value="KAG8156212.1"/>
    <property type="molecule type" value="Genomic_DNA"/>
</dbReference>
<evidence type="ECO:0000256" key="1">
    <source>
        <dbReference type="SAM" id="Phobius"/>
    </source>
</evidence>
<proteinExistence type="predicted"/>
<dbReference type="Proteomes" id="UP000827092">
    <property type="component" value="Unassembled WGS sequence"/>
</dbReference>
<evidence type="ECO:0000313" key="3">
    <source>
        <dbReference type="Proteomes" id="UP000827092"/>
    </source>
</evidence>
<dbReference type="AlphaFoldDB" id="A0AAV6TEU2"/>
<sequence>MVPFIFIEQTRTPQMGYYVLLVLYALLLLFYAANYKEPTVKPWPKVSLSLPVDEKITLPATCRLHDECPTHYKCVSGQCYPQLLRGYACSEDTGRWKVIKQYEKNFAVCQCTHPHLFTNKYFGGDCNVS</sequence>
<feature type="non-terminal residue" evidence="2">
    <location>
        <position position="129"/>
    </location>
</feature>